<sequence>MFESPPKSAFRVHMATLALLIVGITLLVFSLDGLSSGHIVVRSRGAQPYVAYAAGPYATAFAWNAWGCLALGTASLGYGLWRCARYFRKPGGGADSA</sequence>
<accession>A0ABU2C8Z8</accession>
<gene>
    <name evidence="2" type="ORF">J2X19_002484</name>
</gene>
<organism evidence="2 3">
    <name type="scientific">Rhodoferax ferrireducens</name>
    <dbReference type="NCBI Taxonomy" id="192843"/>
    <lineage>
        <taxon>Bacteria</taxon>
        <taxon>Pseudomonadati</taxon>
        <taxon>Pseudomonadota</taxon>
        <taxon>Betaproteobacteria</taxon>
        <taxon>Burkholderiales</taxon>
        <taxon>Comamonadaceae</taxon>
        <taxon>Rhodoferax</taxon>
    </lineage>
</organism>
<proteinExistence type="predicted"/>
<reference evidence="2 3" key="1">
    <citation type="submission" date="2023-07" db="EMBL/GenBank/DDBJ databases">
        <title>Sorghum-associated microbial communities from plants grown in Nebraska, USA.</title>
        <authorList>
            <person name="Schachtman D."/>
        </authorList>
    </citation>
    <scope>NUCLEOTIDE SEQUENCE [LARGE SCALE GENOMIC DNA]</scope>
    <source>
        <strain evidence="2 3">BE313</strain>
    </source>
</reference>
<dbReference type="Proteomes" id="UP001180487">
    <property type="component" value="Unassembled WGS sequence"/>
</dbReference>
<keyword evidence="3" id="KW-1185">Reference proteome</keyword>
<keyword evidence="1" id="KW-0812">Transmembrane</keyword>
<name>A0ABU2C8Z8_9BURK</name>
<protein>
    <recommendedName>
        <fullName evidence="4">Transmembrane protein</fullName>
    </recommendedName>
</protein>
<keyword evidence="1" id="KW-0472">Membrane</keyword>
<evidence type="ECO:0000313" key="3">
    <source>
        <dbReference type="Proteomes" id="UP001180487"/>
    </source>
</evidence>
<feature type="transmembrane region" description="Helical" evidence="1">
    <location>
        <begin position="61"/>
        <end position="81"/>
    </location>
</feature>
<dbReference type="EMBL" id="JAVDXT010000002">
    <property type="protein sequence ID" value="MDR7377805.1"/>
    <property type="molecule type" value="Genomic_DNA"/>
</dbReference>
<evidence type="ECO:0008006" key="4">
    <source>
        <dbReference type="Google" id="ProtNLM"/>
    </source>
</evidence>
<evidence type="ECO:0000313" key="2">
    <source>
        <dbReference type="EMBL" id="MDR7377805.1"/>
    </source>
</evidence>
<evidence type="ECO:0000256" key="1">
    <source>
        <dbReference type="SAM" id="Phobius"/>
    </source>
</evidence>
<keyword evidence="1" id="KW-1133">Transmembrane helix</keyword>
<comment type="caution">
    <text evidence="2">The sequence shown here is derived from an EMBL/GenBank/DDBJ whole genome shotgun (WGS) entry which is preliminary data.</text>
</comment>